<comment type="caution">
    <text evidence="5">The sequence shown here is derived from an EMBL/GenBank/DDBJ whole genome shotgun (WGS) entry which is preliminary data.</text>
</comment>
<dbReference type="InterPro" id="IPR028584">
    <property type="entry name" value="Cellobiose_2_epim"/>
</dbReference>
<comment type="function">
    <text evidence="4">Catalyzes the reversible epimerization of cellobiose to 4-O-beta-D-glucopyranosyl-D-mannose (Glc-Man).</text>
</comment>
<dbReference type="AlphaFoldDB" id="A0A9J6RC41"/>
<evidence type="ECO:0000313" key="6">
    <source>
        <dbReference type="Proteomes" id="UP001084197"/>
    </source>
</evidence>
<gene>
    <name evidence="5" type="ORF">OWO01_07740</name>
</gene>
<comment type="similarity">
    <text evidence="2">Belongs to the N-acylglucosamine 2-epimerase family.</text>
</comment>
<dbReference type="InterPro" id="IPR012341">
    <property type="entry name" value="6hp_glycosidase-like_sf"/>
</dbReference>
<dbReference type="Proteomes" id="UP001084197">
    <property type="component" value="Unassembled WGS sequence"/>
</dbReference>
<evidence type="ECO:0000256" key="3">
    <source>
        <dbReference type="ARBA" id="ARBA00023235"/>
    </source>
</evidence>
<sequence length="399" mass="47208">MMNLMRLKEDIEKELIEGILPYWANKTIDKENGGFYGYITNDEEILLESEKGCILNSRILWTFSKAFRTYENKEYSEIAKHAYQFLKESFTDEQYKGLYWMVDSEGQPTVTKKHVYNQSFGIYGLSEYYLATGDKEALDLAKELFELIEKHAYDNVHGGYFEAFTREWKVEEDLRLSDKDLNYPKSMNTHLHIMEAYTNLYRAWKDEALKEKLVSLINISIDKIIDNNRFQFKLFFDEAWNSKSEIISYGHDIEGSWLLFEAAEVAGDEQLIAKVKNITINMADKVYEDGFDDDGSILNEADQTSIVDADKVWWVQAEGMVGFFNAFEITKDPKYLKKVFGLWSFLNDYMIDHQNGEWYWKVAKNRKVYENMPKVEPWKCPYHNSRFCFELIERIKKQY</sequence>
<dbReference type="Pfam" id="PF07221">
    <property type="entry name" value="GlcNAc_2-epim"/>
    <property type="match status" value="1"/>
</dbReference>
<dbReference type="SUPFAM" id="SSF48208">
    <property type="entry name" value="Six-hairpin glycosidases"/>
    <property type="match status" value="1"/>
</dbReference>
<dbReference type="EC" id="5.1.3.11" evidence="4"/>
<comment type="catalytic activity">
    <reaction evidence="1 4">
        <text>D-cellobiose = beta-D-glucosyl-(1-&gt;4)-D-mannopyranose</text>
        <dbReference type="Rhea" id="RHEA:23384"/>
        <dbReference type="ChEBI" id="CHEBI:17057"/>
        <dbReference type="ChEBI" id="CHEBI:47931"/>
        <dbReference type="EC" id="5.1.3.11"/>
    </reaction>
</comment>
<dbReference type="PANTHER" id="PTHR15108">
    <property type="entry name" value="N-ACYLGLUCOSAMINE-2-EPIMERASE"/>
    <property type="match status" value="1"/>
</dbReference>
<dbReference type="InterPro" id="IPR010819">
    <property type="entry name" value="AGE/CE"/>
</dbReference>
<dbReference type="GO" id="GO:0047736">
    <property type="term" value="F:cellobiose epimerase activity"/>
    <property type="evidence" value="ECO:0007669"/>
    <property type="project" value="UniProtKB-UniRule"/>
</dbReference>
<comment type="similarity">
    <text evidence="4">Belongs to the cellobiose 2-epimerase family.</text>
</comment>
<dbReference type="InterPro" id="IPR008928">
    <property type="entry name" value="6-hairpin_glycosidase_sf"/>
</dbReference>
<dbReference type="EMBL" id="JAPRAT010000012">
    <property type="protein sequence ID" value="MCZ0703101.1"/>
    <property type="molecule type" value="Genomic_DNA"/>
</dbReference>
<keyword evidence="6" id="KW-1185">Reference proteome</keyword>
<evidence type="ECO:0000256" key="2">
    <source>
        <dbReference type="ARBA" id="ARBA00008558"/>
    </source>
</evidence>
<organism evidence="5 6">
    <name type="scientific">Natronobacillus azotifigens</name>
    <dbReference type="NCBI Taxonomy" id="472978"/>
    <lineage>
        <taxon>Bacteria</taxon>
        <taxon>Bacillati</taxon>
        <taxon>Bacillota</taxon>
        <taxon>Bacilli</taxon>
        <taxon>Bacillales</taxon>
        <taxon>Bacillaceae</taxon>
        <taxon>Natronobacillus</taxon>
    </lineage>
</organism>
<name>A0A9J6RC41_9BACI</name>
<proteinExistence type="inferred from homology"/>
<protein>
    <recommendedName>
        <fullName evidence="4">Cellobiose 2-epimerase</fullName>
        <shortName evidence="4">CE</shortName>
        <ecNumber evidence="4">5.1.3.11</ecNumber>
    </recommendedName>
</protein>
<dbReference type="HAMAP" id="MF_00929">
    <property type="entry name" value="Cellobiose_2_epim"/>
    <property type="match status" value="1"/>
</dbReference>
<evidence type="ECO:0000313" key="5">
    <source>
        <dbReference type="EMBL" id="MCZ0703101.1"/>
    </source>
</evidence>
<dbReference type="Gene3D" id="1.50.10.10">
    <property type="match status" value="1"/>
</dbReference>
<accession>A0A9J6RC41</accession>
<evidence type="ECO:0000256" key="1">
    <source>
        <dbReference type="ARBA" id="ARBA00001470"/>
    </source>
</evidence>
<dbReference type="GO" id="GO:0005975">
    <property type="term" value="P:carbohydrate metabolic process"/>
    <property type="evidence" value="ECO:0007669"/>
    <property type="project" value="InterPro"/>
</dbReference>
<reference evidence="5" key="1">
    <citation type="submission" date="2022-11" db="EMBL/GenBank/DDBJ databases">
        <title>WGS of Natronobacillus azotifigens 24KS-1, an anaerobic diazotrophic haloalkaliphile from soda-rich habitats.</title>
        <authorList>
            <person name="Sorokin D.Y."/>
            <person name="Merkel A.Y."/>
        </authorList>
    </citation>
    <scope>NUCLEOTIDE SEQUENCE</scope>
    <source>
        <strain evidence="5">24KS-1</strain>
    </source>
</reference>
<keyword evidence="3 4" id="KW-0413">Isomerase</keyword>
<evidence type="ECO:0000256" key="4">
    <source>
        <dbReference type="HAMAP-Rule" id="MF_00929"/>
    </source>
</evidence>